<accession>A0A5B7JJ58</accession>
<sequence length="68" mass="7950">MKMVQWQVKVGECVKFVVLRTREAWNVWRLCQCLDHKVVVVVMVVVVVVVVVVMMMGVDILRLYFALK</sequence>
<keyword evidence="1" id="KW-1133">Transmembrane helix</keyword>
<protein>
    <recommendedName>
        <fullName evidence="4">Transmembrane protein</fullName>
    </recommendedName>
</protein>
<evidence type="ECO:0008006" key="4">
    <source>
        <dbReference type="Google" id="ProtNLM"/>
    </source>
</evidence>
<keyword evidence="1" id="KW-0812">Transmembrane</keyword>
<proteinExistence type="predicted"/>
<comment type="caution">
    <text evidence="2">The sequence shown here is derived from an EMBL/GenBank/DDBJ whole genome shotgun (WGS) entry which is preliminary data.</text>
</comment>
<name>A0A5B7JJ58_PORTR</name>
<feature type="transmembrane region" description="Helical" evidence="1">
    <location>
        <begin position="38"/>
        <end position="65"/>
    </location>
</feature>
<keyword evidence="1" id="KW-0472">Membrane</keyword>
<dbReference type="EMBL" id="VSRR010098377">
    <property type="protein sequence ID" value="MPC94403.1"/>
    <property type="molecule type" value="Genomic_DNA"/>
</dbReference>
<reference evidence="2 3" key="1">
    <citation type="submission" date="2019-05" db="EMBL/GenBank/DDBJ databases">
        <title>Another draft genome of Portunus trituberculatus and its Hox gene families provides insights of decapod evolution.</title>
        <authorList>
            <person name="Jeong J.-H."/>
            <person name="Song I."/>
            <person name="Kim S."/>
            <person name="Choi T."/>
            <person name="Kim D."/>
            <person name="Ryu S."/>
            <person name="Kim W."/>
        </authorList>
    </citation>
    <scope>NUCLEOTIDE SEQUENCE [LARGE SCALE GENOMIC DNA]</scope>
    <source>
        <tissue evidence="2">Muscle</tissue>
    </source>
</reference>
<organism evidence="2 3">
    <name type="scientific">Portunus trituberculatus</name>
    <name type="common">Swimming crab</name>
    <name type="synonym">Neptunus trituberculatus</name>
    <dbReference type="NCBI Taxonomy" id="210409"/>
    <lineage>
        <taxon>Eukaryota</taxon>
        <taxon>Metazoa</taxon>
        <taxon>Ecdysozoa</taxon>
        <taxon>Arthropoda</taxon>
        <taxon>Crustacea</taxon>
        <taxon>Multicrustacea</taxon>
        <taxon>Malacostraca</taxon>
        <taxon>Eumalacostraca</taxon>
        <taxon>Eucarida</taxon>
        <taxon>Decapoda</taxon>
        <taxon>Pleocyemata</taxon>
        <taxon>Brachyura</taxon>
        <taxon>Eubrachyura</taxon>
        <taxon>Portunoidea</taxon>
        <taxon>Portunidae</taxon>
        <taxon>Portuninae</taxon>
        <taxon>Portunus</taxon>
    </lineage>
</organism>
<evidence type="ECO:0000313" key="3">
    <source>
        <dbReference type="Proteomes" id="UP000324222"/>
    </source>
</evidence>
<dbReference type="AlphaFoldDB" id="A0A5B7JJ58"/>
<evidence type="ECO:0000256" key="1">
    <source>
        <dbReference type="SAM" id="Phobius"/>
    </source>
</evidence>
<evidence type="ECO:0000313" key="2">
    <source>
        <dbReference type="EMBL" id="MPC94403.1"/>
    </source>
</evidence>
<keyword evidence="3" id="KW-1185">Reference proteome</keyword>
<gene>
    <name evidence="2" type="ORF">E2C01_089571</name>
</gene>
<dbReference type="Proteomes" id="UP000324222">
    <property type="component" value="Unassembled WGS sequence"/>
</dbReference>